<feature type="active site" description="Proton acceptor" evidence="4">
    <location>
        <position position="210"/>
    </location>
</feature>
<evidence type="ECO:0000313" key="7">
    <source>
        <dbReference type="Proteomes" id="UP000235371"/>
    </source>
</evidence>
<keyword evidence="3 4" id="KW-0443">Lipid metabolism</keyword>
<feature type="short sequence motif" description="DGA/G" evidence="4">
    <location>
        <begin position="210"/>
        <end position="212"/>
    </location>
</feature>
<gene>
    <name evidence="6" type="ORF">K444DRAFT_619455</name>
</gene>
<feature type="short sequence motif" description="GXGXXG" evidence="4">
    <location>
        <begin position="25"/>
        <end position="30"/>
    </location>
</feature>
<dbReference type="CDD" id="cd07216">
    <property type="entry name" value="Pat17_PNPLA8_PNPLA9_like3"/>
    <property type="match status" value="1"/>
</dbReference>
<dbReference type="GO" id="GO:0046486">
    <property type="term" value="P:glycerolipid metabolic process"/>
    <property type="evidence" value="ECO:0007669"/>
    <property type="project" value="UniProtKB-ARBA"/>
</dbReference>
<dbReference type="InterPro" id="IPR002641">
    <property type="entry name" value="PNPLA_dom"/>
</dbReference>
<accession>A0A2J6SPS3</accession>
<dbReference type="PANTHER" id="PTHR24185:SF1">
    <property type="entry name" value="CALCIUM-INDEPENDENT PHOSPHOLIPASE A2-GAMMA"/>
    <property type="match status" value="1"/>
</dbReference>
<dbReference type="Pfam" id="PF00931">
    <property type="entry name" value="NB-ARC"/>
    <property type="match status" value="1"/>
</dbReference>
<dbReference type="GeneID" id="36589595"/>
<dbReference type="InterPro" id="IPR002182">
    <property type="entry name" value="NB-ARC"/>
</dbReference>
<dbReference type="Proteomes" id="UP000235371">
    <property type="component" value="Unassembled WGS sequence"/>
</dbReference>
<dbReference type="PANTHER" id="PTHR24185">
    <property type="entry name" value="CALCIUM-INDEPENDENT PHOSPHOLIPASE A2-GAMMA"/>
    <property type="match status" value="1"/>
</dbReference>
<feature type="active site" description="Nucleophile" evidence="4">
    <location>
        <position position="69"/>
    </location>
</feature>
<dbReference type="GO" id="GO:0016042">
    <property type="term" value="P:lipid catabolic process"/>
    <property type="evidence" value="ECO:0007669"/>
    <property type="project" value="UniProtKB-UniRule"/>
</dbReference>
<evidence type="ECO:0000313" key="6">
    <source>
        <dbReference type="EMBL" id="PMD52747.1"/>
    </source>
</evidence>
<dbReference type="GO" id="GO:0016020">
    <property type="term" value="C:membrane"/>
    <property type="evidence" value="ECO:0007669"/>
    <property type="project" value="TreeGrafter"/>
</dbReference>
<evidence type="ECO:0000256" key="4">
    <source>
        <dbReference type="PROSITE-ProRule" id="PRU01161"/>
    </source>
</evidence>
<feature type="domain" description="PNPLA" evidence="5">
    <location>
        <begin position="21"/>
        <end position="223"/>
    </location>
</feature>
<dbReference type="Pfam" id="PF01734">
    <property type="entry name" value="Patatin"/>
    <property type="match status" value="1"/>
</dbReference>
<dbReference type="Gene3D" id="3.40.50.300">
    <property type="entry name" value="P-loop containing nucleotide triphosphate hydrolases"/>
    <property type="match status" value="1"/>
</dbReference>
<keyword evidence="1 4" id="KW-0378">Hydrolase</keyword>
<proteinExistence type="predicted"/>
<dbReference type="Gene3D" id="3.40.1090.10">
    <property type="entry name" value="Cytosolic phospholipase A2 catalytic domain"/>
    <property type="match status" value="1"/>
</dbReference>
<dbReference type="InterPro" id="IPR016035">
    <property type="entry name" value="Acyl_Trfase/lysoPLipase"/>
</dbReference>
<feature type="short sequence motif" description="GXSXG" evidence="4">
    <location>
        <begin position="67"/>
        <end position="71"/>
    </location>
</feature>
<dbReference type="InterPro" id="IPR027417">
    <property type="entry name" value="P-loop_NTPase"/>
</dbReference>
<organism evidence="6 7">
    <name type="scientific">Hyaloscypha bicolor E</name>
    <dbReference type="NCBI Taxonomy" id="1095630"/>
    <lineage>
        <taxon>Eukaryota</taxon>
        <taxon>Fungi</taxon>
        <taxon>Dikarya</taxon>
        <taxon>Ascomycota</taxon>
        <taxon>Pezizomycotina</taxon>
        <taxon>Leotiomycetes</taxon>
        <taxon>Helotiales</taxon>
        <taxon>Hyaloscyphaceae</taxon>
        <taxon>Hyaloscypha</taxon>
        <taxon>Hyaloscypha bicolor</taxon>
    </lineage>
</organism>
<evidence type="ECO:0000256" key="3">
    <source>
        <dbReference type="ARBA" id="ARBA00023098"/>
    </source>
</evidence>
<dbReference type="SUPFAM" id="SSF52540">
    <property type="entry name" value="P-loop containing nucleoside triphosphate hydrolases"/>
    <property type="match status" value="1"/>
</dbReference>
<dbReference type="GO" id="GO:0047499">
    <property type="term" value="F:calcium-independent phospholipase A2 activity"/>
    <property type="evidence" value="ECO:0007669"/>
    <property type="project" value="TreeGrafter"/>
</dbReference>
<dbReference type="RefSeq" id="XP_024729651.1">
    <property type="nucleotide sequence ID" value="XM_024881518.1"/>
</dbReference>
<sequence length="1307" mass="145347">MDKTIGLGRYPAPQKRHLRVLSLDGGGVRGLSSLITLRSLMAQLNHERRQAKLSSVKPCDVFDLIGGTSTGGLIAIMLGRLGMDVDECIMAYNNLTKRIFNQQEHWVPLSWTASTRGRYSSQTLELAIQEVISNIEGVTEADKMDDGTERRCRVFVCATAIETTGTTCLRSYNLHDGLGIPATICEAALATSAATTFFDPVTIGNRRFADGALGANNPVEVVEGEIKNIWSPFGGKVEDMVQCFVSIGTGDPGKFPVQHNMGPFLYETLKKLATETETTARKFAARWHDYGNYFRFNVQQGLQGVGLHEWEKQGVIEAATAEYLGQVEQKSLMRQCVMNLKSPPGKGIPNHNKLRSDSIFLPQRLLVREDLELFLTEALKREGVVRVVLHGLPGTGKSTMARYFAYKNGEDMPILWIPATSELEIQRSFEVYAKQICGEDVDHTEPVTLVRQRLSQLFPGHWLVVFDGLDDQFVNIQRYLFADIPGGKILITTRRKDLAGEISATHELQVKPLDMSTAEDLLDAYIMRTPPTEDEMHQEKISTQERDARRHIVKELGGLPLAISILGASMRPGNGNPRMNCQAYLTWSDEGKDGLLQRAPKFCGYSSSVWKAFDFAFQPILSSIGGNQHAASVAYFAASCENASSLKDYFRLYQQFKTKKPAINKTSLSSGIAAVDVLRFLDEDIFNLAIDDLASVNMITLNWIEDGHVLVPYIEMHSLVRRWLERRNLDRSLNHIAVYTAPKLWLLGFGMYDQMDRSQVALKAFDPLMTELKASLDGGIDALHDSCVPAPELIFPFLLEAQKSLSQSISHLPAGSNQHRRLREFSVKLESELITSFEENLKDLDWDYIFGDFTREFEEQVEYAVESDAKNPDYLLKDFFLNTLDSHGCIPIAFSINAPWEFSAVGQTNLIEDIRTEITAETESLLEKCLSREAIKRAEEILDGDSCVAIGEWANEWSGDVAEIVRRCLAKVLTRLYPGADMEGIITSRSQAIDPPDKDMSFGDYFQAFTSSSDPRNAFFAILRQAVKRAAGQFLSSSEVIDILDARQEAFRDGCEAAVRRALGDRAQQAFHNQALSSETETGEITIFGMLWELAWPARFPGGLEDLIAAQVLNPISEELQNASKTGFVLALEPFCQRGSQPGAPSVAESLAVSVFDSSNITNLFLNWIAAGWIDPPSDVDDDSDDGEGPTHTLTLDDAQRGTLEAMKAIYDSLGGIIAHDSALEALKRTLECREELHGKVMGRLSQPNLTDRTGLGPFFAKMYFEDCDKSLRFAYLVLGGTTAAESLGTLDRLAKKESEWKFKGEH</sequence>
<dbReference type="InParanoid" id="A0A2J6SPS3"/>
<keyword evidence="7" id="KW-1185">Reference proteome</keyword>
<evidence type="ECO:0000259" key="5">
    <source>
        <dbReference type="PROSITE" id="PS51635"/>
    </source>
</evidence>
<evidence type="ECO:0000256" key="2">
    <source>
        <dbReference type="ARBA" id="ARBA00022963"/>
    </source>
</evidence>
<protein>
    <recommendedName>
        <fullName evidence="5">PNPLA domain-containing protein</fullName>
    </recommendedName>
</protein>
<dbReference type="OrthoDB" id="5279713at2759"/>
<evidence type="ECO:0000256" key="1">
    <source>
        <dbReference type="ARBA" id="ARBA00022801"/>
    </source>
</evidence>
<dbReference type="GO" id="GO:0043531">
    <property type="term" value="F:ADP binding"/>
    <property type="evidence" value="ECO:0007669"/>
    <property type="project" value="InterPro"/>
</dbReference>
<dbReference type="PRINTS" id="PR00364">
    <property type="entry name" value="DISEASERSIST"/>
</dbReference>
<keyword evidence="2 4" id="KW-0442">Lipid degradation</keyword>
<dbReference type="GO" id="GO:0019369">
    <property type="term" value="P:arachidonate metabolic process"/>
    <property type="evidence" value="ECO:0007669"/>
    <property type="project" value="TreeGrafter"/>
</dbReference>
<reference evidence="6 7" key="1">
    <citation type="submission" date="2016-04" db="EMBL/GenBank/DDBJ databases">
        <title>A degradative enzymes factory behind the ericoid mycorrhizal symbiosis.</title>
        <authorList>
            <consortium name="DOE Joint Genome Institute"/>
            <person name="Martino E."/>
            <person name="Morin E."/>
            <person name="Grelet G."/>
            <person name="Kuo A."/>
            <person name="Kohler A."/>
            <person name="Daghino S."/>
            <person name="Barry K."/>
            <person name="Choi C."/>
            <person name="Cichocki N."/>
            <person name="Clum A."/>
            <person name="Copeland A."/>
            <person name="Hainaut M."/>
            <person name="Haridas S."/>
            <person name="Labutti K."/>
            <person name="Lindquist E."/>
            <person name="Lipzen A."/>
            <person name="Khouja H.-R."/>
            <person name="Murat C."/>
            <person name="Ohm R."/>
            <person name="Olson A."/>
            <person name="Spatafora J."/>
            <person name="Veneault-Fourrey C."/>
            <person name="Henrissat B."/>
            <person name="Grigoriev I."/>
            <person name="Martin F."/>
            <person name="Perotto S."/>
        </authorList>
    </citation>
    <scope>NUCLEOTIDE SEQUENCE [LARGE SCALE GENOMIC DNA]</scope>
    <source>
        <strain evidence="6 7">E</strain>
    </source>
</reference>
<dbReference type="PROSITE" id="PS51635">
    <property type="entry name" value="PNPLA"/>
    <property type="match status" value="1"/>
</dbReference>
<name>A0A2J6SPS3_9HELO</name>
<dbReference type="SUPFAM" id="SSF52151">
    <property type="entry name" value="FabD/lysophospholipase-like"/>
    <property type="match status" value="1"/>
</dbReference>
<dbReference type="EMBL" id="KZ613895">
    <property type="protein sequence ID" value="PMD52747.1"/>
    <property type="molecule type" value="Genomic_DNA"/>
</dbReference>